<feature type="compositionally biased region" description="Low complexity" evidence="1">
    <location>
        <begin position="145"/>
        <end position="186"/>
    </location>
</feature>
<keyword evidence="2" id="KW-0812">Transmembrane</keyword>
<keyword evidence="4" id="KW-1185">Reference proteome</keyword>
<dbReference type="Proteomes" id="UP001589693">
    <property type="component" value="Unassembled WGS sequence"/>
</dbReference>
<evidence type="ECO:0000256" key="1">
    <source>
        <dbReference type="SAM" id="MobiDB-lite"/>
    </source>
</evidence>
<feature type="transmembrane region" description="Helical" evidence="2">
    <location>
        <begin position="307"/>
        <end position="325"/>
    </location>
</feature>
<protein>
    <submittedName>
        <fullName evidence="3">Uncharacterized protein</fullName>
    </submittedName>
</protein>
<feature type="compositionally biased region" description="Polar residues" evidence="1">
    <location>
        <begin position="31"/>
        <end position="57"/>
    </location>
</feature>
<evidence type="ECO:0000313" key="4">
    <source>
        <dbReference type="Proteomes" id="UP001589693"/>
    </source>
</evidence>
<dbReference type="EMBL" id="JBHLZU010000020">
    <property type="protein sequence ID" value="MFB9907246.1"/>
    <property type="molecule type" value="Genomic_DNA"/>
</dbReference>
<feature type="transmembrane region" description="Helical" evidence="2">
    <location>
        <begin position="281"/>
        <end position="301"/>
    </location>
</feature>
<evidence type="ECO:0000313" key="3">
    <source>
        <dbReference type="EMBL" id="MFB9907246.1"/>
    </source>
</evidence>
<feature type="transmembrane region" description="Helical" evidence="2">
    <location>
        <begin position="192"/>
        <end position="212"/>
    </location>
</feature>
<organism evidence="3 4">
    <name type="scientific">Allokutzneria oryzae</name>
    <dbReference type="NCBI Taxonomy" id="1378989"/>
    <lineage>
        <taxon>Bacteria</taxon>
        <taxon>Bacillati</taxon>
        <taxon>Actinomycetota</taxon>
        <taxon>Actinomycetes</taxon>
        <taxon>Pseudonocardiales</taxon>
        <taxon>Pseudonocardiaceae</taxon>
        <taxon>Allokutzneria</taxon>
    </lineage>
</organism>
<name>A0ABV6A5R0_9PSEU</name>
<feature type="region of interest" description="Disordered" evidence="1">
    <location>
        <begin position="1"/>
        <end position="187"/>
    </location>
</feature>
<gene>
    <name evidence="3" type="ORF">ACFFQA_25200</name>
</gene>
<keyword evidence="2" id="KW-0472">Membrane</keyword>
<reference evidence="3 4" key="1">
    <citation type="submission" date="2024-09" db="EMBL/GenBank/DDBJ databases">
        <authorList>
            <person name="Sun Q."/>
            <person name="Mori K."/>
        </authorList>
    </citation>
    <scope>NUCLEOTIDE SEQUENCE [LARGE SCALE GENOMIC DNA]</scope>
    <source>
        <strain evidence="3 4">TBRC 7907</strain>
    </source>
</reference>
<keyword evidence="2" id="KW-1133">Transmembrane helix</keyword>
<dbReference type="RefSeq" id="WP_377857029.1">
    <property type="nucleotide sequence ID" value="NZ_JBHLZU010000020.1"/>
</dbReference>
<evidence type="ECO:0000256" key="2">
    <source>
        <dbReference type="SAM" id="Phobius"/>
    </source>
</evidence>
<feature type="region of interest" description="Disordered" evidence="1">
    <location>
        <begin position="348"/>
        <end position="404"/>
    </location>
</feature>
<sequence length="404" mass="41460">MTAPQPPENQNQGGQQAPGETNEDKGGAAAEQQTPSTAGELPTTTHGAGQEGSQGITSALGGSSDSGAGNAADATQVVSSSGQQQAASADATQVVAGGASAQQPTQQVQQGYGQQPQQPQWGAQQQPQQQWGQQPPQQGGGTPSGGFQQPAWGAQQQPGAQPQGQWGQQAPQQQWGQQQGWGQQAPSSGPPLLPIAMWASFAVGGLGLILGLTQLPSLFAAMDQVSKLGSFAGGRFGSLNLPSSGTLTFAMILAIVQIVLYPVLAFGAFWAGMKGKIQGRLIAGGAAAGIAVIGLVVFIMLSSFAGGAVFVGIILNAVLAVLWFLPQTAAAIGANGAGQAQAAAWGQQQGQWGQQQAPQQQWGQQPQQPQQQQWGQQAPQQPQQQWGQQQPGQQPGQQGWPGQQ</sequence>
<proteinExistence type="predicted"/>
<feature type="compositionally biased region" description="Low complexity" evidence="1">
    <location>
        <begin position="8"/>
        <end position="20"/>
    </location>
</feature>
<feature type="transmembrane region" description="Helical" evidence="2">
    <location>
        <begin position="247"/>
        <end position="269"/>
    </location>
</feature>
<feature type="compositionally biased region" description="Low complexity" evidence="1">
    <location>
        <begin position="58"/>
        <end position="137"/>
    </location>
</feature>
<comment type="caution">
    <text evidence="3">The sequence shown here is derived from an EMBL/GenBank/DDBJ whole genome shotgun (WGS) entry which is preliminary data.</text>
</comment>
<accession>A0ABV6A5R0</accession>